<evidence type="ECO:0000256" key="10">
    <source>
        <dbReference type="ARBA" id="ARBA00023201"/>
    </source>
</evidence>
<dbReference type="Pfam" id="PF00858">
    <property type="entry name" value="ASC"/>
    <property type="match status" value="1"/>
</dbReference>
<dbReference type="PANTHER" id="PTHR11690:SF253">
    <property type="entry name" value="PICKPOCKET 18-RELATED"/>
    <property type="match status" value="1"/>
</dbReference>
<proteinExistence type="inferred from homology"/>
<dbReference type="InterPro" id="IPR020903">
    <property type="entry name" value="ENaC_CS"/>
</dbReference>
<dbReference type="OrthoDB" id="6436100at2759"/>
<dbReference type="GO" id="GO:0015280">
    <property type="term" value="F:ligand-gated sodium channel activity"/>
    <property type="evidence" value="ECO:0007669"/>
    <property type="project" value="TreeGrafter"/>
</dbReference>
<evidence type="ECO:0000313" key="15">
    <source>
        <dbReference type="Proteomes" id="UP000095300"/>
    </source>
</evidence>
<keyword evidence="6 13" id="KW-1133">Transmembrane helix</keyword>
<keyword evidence="8 12" id="KW-0406">Ion transport</keyword>
<keyword evidence="3 12" id="KW-0813">Transport</keyword>
<evidence type="ECO:0000256" key="8">
    <source>
        <dbReference type="ARBA" id="ARBA00023065"/>
    </source>
</evidence>
<evidence type="ECO:0000256" key="1">
    <source>
        <dbReference type="ARBA" id="ARBA00004141"/>
    </source>
</evidence>
<dbReference type="EnsemblMetazoa" id="SCAU012731-RC">
    <property type="protein sequence ID" value="SCAU012731-PC"/>
    <property type="gene ID" value="SCAU012731"/>
</dbReference>
<dbReference type="GO" id="GO:0005886">
    <property type="term" value="C:plasma membrane"/>
    <property type="evidence" value="ECO:0007669"/>
    <property type="project" value="TreeGrafter"/>
</dbReference>
<evidence type="ECO:0000256" key="7">
    <source>
        <dbReference type="ARBA" id="ARBA00023053"/>
    </source>
</evidence>
<dbReference type="Gene3D" id="1.10.287.770">
    <property type="entry name" value="YojJ-like"/>
    <property type="match status" value="1"/>
</dbReference>
<dbReference type="PROSITE" id="PS01206">
    <property type="entry name" value="ASC"/>
    <property type="match status" value="1"/>
</dbReference>
<evidence type="ECO:0000256" key="6">
    <source>
        <dbReference type="ARBA" id="ARBA00022989"/>
    </source>
</evidence>
<dbReference type="VEuPathDB" id="VectorBase:SCAU012731"/>
<evidence type="ECO:0000256" key="4">
    <source>
        <dbReference type="ARBA" id="ARBA00022461"/>
    </source>
</evidence>
<evidence type="ECO:0008006" key="16">
    <source>
        <dbReference type="Google" id="ProtNLM"/>
    </source>
</evidence>
<protein>
    <recommendedName>
        <fullName evidence="16">Sodium channel protein Nach</fullName>
    </recommendedName>
</protein>
<keyword evidence="4 12" id="KW-0894">Sodium channel</keyword>
<sequence length="523" mass="59697">MTDLFRHISLHGYDKLVDSGLLSYERFFWFCLHATIFVFMYIALTFTWDQFVMQTFSINLHNPLYPVENVPFPAVSICSNNRISRKAAAKYALQLSRLDPANRSVEYFEKSILHFMGLYFQYERSDDFDAYGEFQKFLDHYATDNNETFYNILGVMKMLTPSCENLIINCMLGTKPIECFSKNAFQTQLTMYGPCCTFNANNVYSKRSYSTRYAGSNMGLIVILNTSQSDDTGSLLNMDGYAVLVHAPNKFPDTSSGGILEVFPSTNEESYLAVRARVTDSDPDLRTFTASHRKCYFDNESPYPQVLVNNRYSMQNCITSCRAKSVMALCNCIPFYMPLALIEGAKGIPFCTLSNIECIQQYRFKWRNVLTHRVEIMGLEREHEEALFCPACLPSCDDIRYSISMMSLPVDQFSFLGGVSSAPQLKDSNTQISVLRVFFGDTTAQFYRRVLTNAWSKAFCTVGNIVSICMGFSLVAILEMLYFVLKNLFASLKTYVKKSTSRSKWRRVSRLSTANSKQLLICP</sequence>
<reference evidence="14" key="1">
    <citation type="submission" date="2020-05" db="UniProtKB">
        <authorList>
            <consortium name="EnsemblMetazoa"/>
        </authorList>
    </citation>
    <scope>IDENTIFICATION</scope>
    <source>
        <strain evidence="14">USDA</strain>
    </source>
</reference>
<gene>
    <name evidence="14" type="primary">106082957</name>
</gene>
<dbReference type="PRINTS" id="PR01078">
    <property type="entry name" value="AMINACHANNEL"/>
</dbReference>
<organism evidence="14 15">
    <name type="scientific">Stomoxys calcitrans</name>
    <name type="common">Stable fly</name>
    <name type="synonym">Conops calcitrans</name>
    <dbReference type="NCBI Taxonomy" id="35570"/>
    <lineage>
        <taxon>Eukaryota</taxon>
        <taxon>Metazoa</taxon>
        <taxon>Ecdysozoa</taxon>
        <taxon>Arthropoda</taxon>
        <taxon>Hexapoda</taxon>
        <taxon>Insecta</taxon>
        <taxon>Pterygota</taxon>
        <taxon>Neoptera</taxon>
        <taxon>Endopterygota</taxon>
        <taxon>Diptera</taxon>
        <taxon>Brachycera</taxon>
        <taxon>Muscomorpha</taxon>
        <taxon>Muscoidea</taxon>
        <taxon>Muscidae</taxon>
        <taxon>Stomoxys</taxon>
    </lineage>
</organism>
<dbReference type="Proteomes" id="UP000095300">
    <property type="component" value="Unassembled WGS sequence"/>
</dbReference>
<comment type="subcellular location">
    <subcellularLocation>
        <location evidence="1">Membrane</location>
        <topology evidence="1">Multi-pass membrane protein</topology>
    </subcellularLocation>
</comment>
<keyword evidence="15" id="KW-1185">Reference proteome</keyword>
<feature type="transmembrane region" description="Helical" evidence="13">
    <location>
        <begin position="458"/>
        <end position="485"/>
    </location>
</feature>
<keyword evidence="11 12" id="KW-0407">Ion channel</keyword>
<name>A0A1I8Q0L0_STOCA</name>
<keyword evidence="7" id="KW-0915">Sodium</keyword>
<dbReference type="Gene3D" id="2.60.470.10">
    <property type="entry name" value="Acid-sensing ion channels like domains"/>
    <property type="match status" value="1"/>
</dbReference>
<evidence type="ECO:0000256" key="2">
    <source>
        <dbReference type="ARBA" id="ARBA00007193"/>
    </source>
</evidence>
<dbReference type="InterPro" id="IPR001873">
    <property type="entry name" value="ENaC"/>
</dbReference>
<keyword evidence="5 12" id="KW-0812">Transmembrane</keyword>
<evidence type="ECO:0000256" key="11">
    <source>
        <dbReference type="ARBA" id="ARBA00023303"/>
    </source>
</evidence>
<keyword evidence="9 13" id="KW-0472">Membrane</keyword>
<evidence type="ECO:0000313" key="14">
    <source>
        <dbReference type="EnsemblMetazoa" id="SCAU012731-PC"/>
    </source>
</evidence>
<evidence type="ECO:0000256" key="12">
    <source>
        <dbReference type="RuleBase" id="RU000679"/>
    </source>
</evidence>
<evidence type="ECO:0000256" key="5">
    <source>
        <dbReference type="ARBA" id="ARBA00022692"/>
    </source>
</evidence>
<evidence type="ECO:0000256" key="9">
    <source>
        <dbReference type="ARBA" id="ARBA00023136"/>
    </source>
</evidence>
<comment type="similarity">
    <text evidence="2 12">Belongs to the amiloride-sensitive sodium channel (TC 1.A.6) family.</text>
</comment>
<accession>A0A1I8Q0L0</accession>
<evidence type="ECO:0000256" key="13">
    <source>
        <dbReference type="SAM" id="Phobius"/>
    </source>
</evidence>
<feature type="transmembrane region" description="Helical" evidence="13">
    <location>
        <begin position="27"/>
        <end position="48"/>
    </location>
</feature>
<dbReference type="AlphaFoldDB" id="A0A1I8Q0L0"/>
<dbReference type="PANTHER" id="PTHR11690">
    <property type="entry name" value="AMILORIDE-SENSITIVE SODIUM CHANNEL-RELATED"/>
    <property type="match status" value="1"/>
</dbReference>
<keyword evidence="10 12" id="KW-0739">Sodium transport</keyword>
<evidence type="ECO:0000256" key="3">
    <source>
        <dbReference type="ARBA" id="ARBA00022448"/>
    </source>
</evidence>